<evidence type="ECO:0000313" key="3">
    <source>
        <dbReference type="Proteomes" id="UP000179252"/>
    </source>
</evidence>
<protein>
    <submittedName>
        <fullName evidence="2">Uncharacterized protein</fullName>
    </submittedName>
</protein>
<dbReference type="EMBL" id="MFAU01000004">
    <property type="protein sequence ID" value="OGD84999.1"/>
    <property type="molecule type" value="Genomic_DNA"/>
</dbReference>
<comment type="caution">
    <text evidence="2">The sequence shown here is derived from an EMBL/GenBank/DDBJ whole genome shotgun (WGS) entry which is preliminary data.</text>
</comment>
<reference evidence="2 3" key="1">
    <citation type="journal article" date="2016" name="Nat. Commun.">
        <title>Thousands of microbial genomes shed light on interconnected biogeochemical processes in an aquifer system.</title>
        <authorList>
            <person name="Anantharaman K."/>
            <person name="Brown C.T."/>
            <person name="Hug L.A."/>
            <person name="Sharon I."/>
            <person name="Castelle C.J."/>
            <person name="Probst A.J."/>
            <person name="Thomas B.C."/>
            <person name="Singh A."/>
            <person name="Wilkins M.J."/>
            <person name="Karaoz U."/>
            <person name="Brodie E.L."/>
            <person name="Williams K.H."/>
            <person name="Hubbard S.S."/>
            <person name="Banfield J.F."/>
        </authorList>
    </citation>
    <scope>NUCLEOTIDE SEQUENCE [LARGE SCALE GENOMIC DNA]</scope>
</reference>
<accession>A0A1F5FZG7</accession>
<sequence>MTEEARSETEVETGSEVPVKHDFPKPPPSVIGEIVKKVVDKKGLPEAVDMAKEGVDPGDLVGSIDEAKGIPAGESQGDIPIATLKRARTLEDLADEAIAHPLKGLSVAVGRVRRNTTVRGANDIANKAAGVETIVRGLRKR</sequence>
<organism evidence="2 3">
    <name type="scientific">Candidatus Curtissbacteria bacterium RBG_13_40_7</name>
    <dbReference type="NCBI Taxonomy" id="1797706"/>
    <lineage>
        <taxon>Bacteria</taxon>
        <taxon>Candidatus Curtissiibacteriota</taxon>
    </lineage>
</organism>
<dbReference type="Proteomes" id="UP000179252">
    <property type="component" value="Unassembled WGS sequence"/>
</dbReference>
<gene>
    <name evidence="2" type="ORF">A2165_04075</name>
</gene>
<feature type="region of interest" description="Disordered" evidence="1">
    <location>
        <begin position="1"/>
        <end position="28"/>
    </location>
</feature>
<name>A0A1F5FZG7_9BACT</name>
<evidence type="ECO:0000256" key="1">
    <source>
        <dbReference type="SAM" id="MobiDB-lite"/>
    </source>
</evidence>
<proteinExistence type="predicted"/>
<feature type="region of interest" description="Disordered" evidence="1">
    <location>
        <begin position="54"/>
        <end position="77"/>
    </location>
</feature>
<evidence type="ECO:0000313" key="2">
    <source>
        <dbReference type="EMBL" id="OGD84999.1"/>
    </source>
</evidence>
<dbReference type="AlphaFoldDB" id="A0A1F5FZG7"/>